<dbReference type="Gene3D" id="3.40.50.920">
    <property type="match status" value="1"/>
</dbReference>
<keyword evidence="8" id="KW-0460">Magnesium</keyword>
<evidence type="ECO:0000256" key="4">
    <source>
        <dbReference type="ARBA" id="ARBA00011738"/>
    </source>
</evidence>
<evidence type="ECO:0000256" key="5">
    <source>
        <dbReference type="ARBA" id="ARBA00013152"/>
    </source>
</evidence>
<dbReference type="GO" id="GO:0006098">
    <property type="term" value="P:pentose-phosphate shunt"/>
    <property type="evidence" value="ECO:0007669"/>
    <property type="project" value="TreeGrafter"/>
</dbReference>
<dbReference type="Proteomes" id="UP000037146">
    <property type="component" value="Unassembled WGS sequence"/>
</dbReference>
<comment type="similarity">
    <text evidence="3">Belongs to the transketolase family.</text>
</comment>
<comment type="subunit">
    <text evidence="4">Homodimer.</text>
</comment>
<dbReference type="InterPro" id="IPR055152">
    <property type="entry name" value="Transketolase-like_C_2"/>
</dbReference>
<keyword evidence="6" id="KW-0808">Transferase</keyword>
<comment type="caution">
    <text evidence="12">The sequence shown here is derived from an EMBL/GenBank/DDBJ whole genome shotgun (WGS) entry which is preliminary data.</text>
</comment>
<evidence type="ECO:0000313" key="12">
    <source>
        <dbReference type="EMBL" id="KMY49783.1"/>
    </source>
</evidence>
<comment type="catalytic activity">
    <reaction evidence="10">
        <text>D-sedoheptulose 7-phosphate + D-glyceraldehyde 3-phosphate = aldehydo-D-ribose 5-phosphate + D-xylulose 5-phosphate</text>
        <dbReference type="Rhea" id="RHEA:10508"/>
        <dbReference type="ChEBI" id="CHEBI:57483"/>
        <dbReference type="ChEBI" id="CHEBI:57737"/>
        <dbReference type="ChEBI" id="CHEBI:58273"/>
        <dbReference type="ChEBI" id="CHEBI:59776"/>
        <dbReference type="EC" id="2.2.1.1"/>
    </reaction>
</comment>
<sequence>MSVPLYEGVKKGAYVVSTAKGEATGLLLATGSEISLAIEAQKELEKEGIHVSVVSMPSWDRFEQQSKEYKESIIPKNLPARIAIELESLFGWREYIGEFGEYIPIDHFGSSAPADKLLQEYVFTVENVVCKFKQMEELIK</sequence>
<dbReference type="GO" id="GO:0005829">
    <property type="term" value="C:cytosol"/>
    <property type="evidence" value="ECO:0007669"/>
    <property type="project" value="TreeGrafter"/>
</dbReference>
<reference evidence="13" key="1">
    <citation type="submission" date="2015-07" db="EMBL/GenBank/DDBJ databases">
        <title>Genome sequencing project for genomic taxonomy and phylogenomics of Bacillus-like bacteria.</title>
        <authorList>
            <person name="Liu B."/>
            <person name="Wang J."/>
            <person name="Zhu Y."/>
            <person name="Liu G."/>
            <person name="Chen Q."/>
            <person name="Chen Z."/>
            <person name="Lan J."/>
            <person name="Che J."/>
            <person name="Ge C."/>
            <person name="Shi H."/>
            <person name="Pan Z."/>
            <person name="Liu X."/>
        </authorList>
    </citation>
    <scope>NUCLEOTIDE SEQUENCE [LARGE SCALE GENOMIC DNA]</scope>
    <source>
        <strain evidence="13">FJAT-27997</strain>
    </source>
</reference>
<dbReference type="FunFam" id="3.40.50.920:FF:000003">
    <property type="entry name" value="Transketolase"/>
    <property type="match status" value="1"/>
</dbReference>
<dbReference type="GO" id="GO:0004802">
    <property type="term" value="F:transketolase activity"/>
    <property type="evidence" value="ECO:0007669"/>
    <property type="project" value="UniProtKB-EC"/>
</dbReference>
<evidence type="ECO:0000256" key="6">
    <source>
        <dbReference type="ARBA" id="ARBA00022679"/>
    </source>
</evidence>
<gene>
    <name evidence="12" type="ORF">AC625_09745</name>
</gene>
<evidence type="ECO:0000256" key="7">
    <source>
        <dbReference type="ARBA" id="ARBA00022723"/>
    </source>
</evidence>
<evidence type="ECO:0000256" key="1">
    <source>
        <dbReference type="ARBA" id="ARBA00001946"/>
    </source>
</evidence>
<accession>A0A0K9GT15</accession>
<dbReference type="InterPro" id="IPR009014">
    <property type="entry name" value="Transketo_C/PFOR_II"/>
</dbReference>
<keyword evidence="7" id="KW-0479">Metal-binding</keyword>
<evidence type="ECO:0000313" key="13">
    <source>
        <dbReference type="Proteomes" id="UP000037146"/>
    </source>
</evidence>
<dbReference type="OrthoDB" id="8732661at2"/>
<evidence type="ECO:0000256" key="8">
    <source>
        <dbReference type="ARBA" id="ARBA00022842"/>
    </source>
</evidence>
<organism evidence="12 13">
    <name type="scientific">Peribacillus loiseleuriae</name>
    <dbReference type="NCBI Taxonomy" id="1679170"/>
    <lineage>
        <taxon>Bacteria</taxon>
        <taxon>Bacillati</taxon>
        <taxon>Bacillota</taxon>
        <taxon>Bacilli</taxon>
        <taxon>Bacillales</taxon>
        <taxon>Bacillaceae</taxon>
        <taxon>Peribacillus</taxon>
    </lineage>
</organism>
<name>A0A0K9GT15_9BACI</name>
<evidence type="ECO:0000259" key="11">
    <source>
        <dbReference type="Pfam" id="PF22613"/>
    </source>
</evidence>
<evidence type="ECO:0000256" key="3">
    <source>
        <dbReference type="ARBA" id="ARBA00007131"/>
    </source>
</evidence>
<dbReference type="Pfam" id="PF22613">
    <property type="entry name" value="Transketolase_C_1"/>
    <property type="match status" value="1"/>
</dbReference>
<dbReference type="AlphaFoldDB" id="A0A0K9GT15"/>
<comment type="cofactor">
    <cofactor evidence="2">
        <name>thiamine diphosphate</name>
        <dbReference type="ChEBI" id="CHEBI:58937"/>
    </cofactor>
</comment>
<dbReference type="EMBL" id="LFZW01000001">
    <property type="protein sequence ID" value="KMY49783.1"/>
    <property type="molecule type" value="Genomic_DNA"/>
</dbReference>
<dbReference type="PATRIC" id="fig|1679170.3.peg.2167"/>
<dbReference type="SUPFAM" id="SSF52922">
    <property type="entry name" value="TK C-terminal domain-like"/>
    <property type="match status" value="1"/>
</dbReference>
<protein>
    <recommendedName>
        <fullName evidence="5">transketolase</fullName>
        <ecNumber evidence="5">2.2.1.1</ecNumber>
    </recommendedName>
</protein>
<evidence type="ECO:0000256" key="9">
    <source>
        <dbReference type="ARBA" id="ARBA00023052"/>
    </source>
</evidence>
<feature type="domain" description="Transketolase-like C-terminal" evidence="11">
    <location>
        <begin position="12"/>
        <end position="124"/>
    </location>
</feature>
<keyword evidence="9" id="KW-0786">Thiamine pyrophosphate</keyword>
<evidence type="ECO:0000256" key="10">
    <source>
        <dbReference type="ARBA" id="ARBA00049473"/>
    </source>
</evidence>
<keyword evidence="13" id="KW-1185">Reference proteome</keyword>
<dbReference type="EC" id="2.2.1.1" evidence="5"/>
<dbReference type="PANTHER" id="PTHR43522">
    <property type="entry name" value="TRANSKETOLASE"/>
    <property type="match status" value="1"/>
</dbReference>
<proteinExistence type="inferred from homology"/>
<dbReference type="InterPro" id="IPR033247">
    <property type="entry name" value="Transketolase_fam"/>
</dbReference>
<comment type="cofactor">
    <cofactor evidence="1">
        <name>Mg(2+)</name>
        <dbReference type="ChEBI" id="CHEBI:18420"/>
    </cofactor>
</comment>
<dbReference type="PANTHER" id="PTHR43522:SF2">
    <property type="entry name" value="TRANSKETOLASE 1-RELATED"/>
    <property type="match status" value="1"/>
</dbReference>
<evidence type="ECO:0000256" key="2">
    <source>
        <dbReference type="ARBA" id="ARBA00001964"/>
    </source>
</evidence>
<dbReference type="GO" id="GO:0046872">
    <property type="term" value="F:metal ion binding"/>
    <property type="evidence" value="ECO:0007669"/>
    <property type="project" value="UniProtKB-KW"/>
</dbReference>
<dbReference type="STRING" id="1679170.AC625_09745"/>